<evidence type="ECO:0000256" key="5">
    <source>
        <dbReference type="ARBA" id="ARBA00022692"/>
    </source>
</evidence>
<organism evidence="10 11">
    <name type="scientific">Candidatus Litorirhabdus singularis</name>
    <dbReference type="NCBI Taxonomy" id="2518993"/>
    <lineage>
        <taxon>Bacteria</taxon>
        <taxon>Pseudomonadati</taxon>
        <taxon>Pseudomonadota</taxon>
        <taxon>Gammaproteobacteria</taxon>
        <taxon>Cellvibrionales</taxon>
        <taxon>Halieaceae</taxon>
        <taxon>Candidatus Litorirhabdus</taxon>
    </lineage>
</organism>
<dbReference type="SUPFAM" id="SSF143865">
    <property type="entry name" value="CorA soluble domain-like"/>
    <property type="match status" value="1"/>
</dbReference>
<dbReference type="InterPro" id="IPR045863">
    <property type="entry name" value="CorA_TM1_TM2"/>
</dbReference>
<keyword evidence="5 9" id="KW-0812">Transmembrane</keyword>
<comment type="subcellular location">
    <subcellularLocation>
        <location evidence="1">Cell membrane</location>
        <topology evidence="1">Multi-pass membrane protein</topology>
    </subcellularLocation>
</comment>
<feature type="transmembrane region" description="Helical" evidence="9">
    <location>
        <begin position="264"/>
        <end position="284"/>
    </location>
</feature>
<keyword evidence="11" id="KW-1185">Reference proteome</keyword>
<evidence type="ECO:0000256" key="9">
    <source>
        <dbReference type="SAM" id="Phobius"/>
    </source>
</evidence>
<keyword evidence="6 9" id="KW-1133">Transmembrane helix</keyword>
<comment type="similarity">
    <text evidence="2">Belongs to the CorA metal ion transporter (MIT) (TC 1.A.35) family.</text>
</comment>
<feature type="coiled-coil region" evidence="8">
    <location>
        <begin position="146"/>
        <end position="173"/>
    </location>
</feature>
<dbReference type="CDD" id="cd12822">
    <property type="entry name" value="TmCorA-like"/>
    <property type="match status" value="1"/>
</dbReference>
<protein>
    <submittedName>
        <fullName evidence="10">Metal transporter</fullName>
    </submittedName>
</protein>
<evidence type="ECO:0000256" key="6">
    <source>
        <dbReference type="ARBA" id="ARBA00022989"/>
    </source>
</evidence>
<dbReference type="InterPro" id="IPR002523">
    <property type="entry name" value="MgTranspt_CorA/ZnTranspt_ZntB"/>
</dbReference>
<evidence type="ECO:0000313" key="11">
    <source>
        <dbReference type="Proteomes" id="UP001143362"/>
    </source>
</evidence>
<gene>
    <name evidence="10" type="ORF">EYC98_08850</name>
</gene>
<evidence type="ECO:0000256" key="1">
    <source>
        <dbReference type="ARBA" id="ARBA00004651"/>
    </source>
</evidence>
<reference evidence="10" key="1">
    <citation type="submission" date="2019-02" db="EMBL/GenBank/DDBJ databases">
        <authorList>
            <person name="Li S.-H."/>
        </authorList>
    </citation>
    <scope>NUCLEOTIDE SEQUENCE</scope>
    <source>
        <strain evidence="10">IMCC14734</strain>
    </source>
</reference>
<dbReference type="InterPro" id="IPR045861">
    <property type="entry name" value="CorA_cytoplasmic_dom"/>
</dbReference>
<proteinExistence type="inferred from homology"/>
<evidence type="ECO:0000256" key="8">
    <source>
        <dbReference type="SAM" id="Coils"/>
    </source>
</evidence>
<comment type="caution">
    <text evidence="10">The sequence shown here is derived from an EMBL/GenBank/DDBJ whole genome shotgun (WGS) entry which is preliminary data.</text>
</comment>
<sequence length="322" mass="36782">MIKSRLLAKDGTTQYGGAELITAWRASANSKLWLDIEGAMDPDTDALLQDMGCASLAIADCFRSRHPPKIETFAASTFILFRGISHLDEQLELIPQQIGLWVGDDFLISVHAGKSVSVERLWQEDSAGENLQHPGQLALKLLHFASGRYLEQLLEFEDRLAQLEDDLLEAATDDVMKELVSYRSRLRKLRRVFSYHKQLAESIWQTGSPHLGEGEDDNTHLRRDVYDRCERLYSLCNMYYELCGDLVEGYISLSSHKLNNTMKVLTIITAVFVPMGFLAGLYGMNFDNMPELHWEYSYFILLSVMATLALSMLMVFRRIRWL</sequence>
<evidence type="ECO:0000313" key="10">
    <source>
        <dbReference type="EMBL" id="MCX2980970.1"/>
    </source>
</evidence>
<dbReference type="Gene3D" id="1.20.58.340">
    <property type="entry name" value="Magnesium transport protein CorA, transmembrane region"/>
    <property type="match status" value="2"/>
</dbReference>
<dbReference type="Proteomes" id="UP001143362">
    <property type="component" value="Unassembled WGS sequence"/>
</dbReference>
<name>A0ABT3TFI9_9GAMM</name>
<keyword evidence="8" id="KW-0175">Coiled coil</keyword>
<keyword evidence="7 9" id="KW-0472">Membrane</keyword>
<keyword evidence="4" id="KW-1003">Cell membrane</keyword>
<dbReference type="PANTHER" id="PTHR46494:SF1">
    <property type="entry name" value="CORA FAMILY METAL ION TRANSPORTER (EUROFUNG)"/>
    <property type="match status" value="1"/>
</dbReference>
<accession>A0ABT3TFI9</accession>
<dbReference type="Pfam" id="PF01544">
    <property type="entry name" value="CorA"/>
    <property type="match status" value="1"/>
</dbReference>
<evidence type="ECO:0000256" key="2">
    <source>
        <dbReference type="ARBA" id="ARBA00009765"/>
    </source>
</evidence>
<dbReference type="RefSeq" id="WP_279244985.1">
    <property type="nucleotide sequence ID" value="NZ_SHNN01000002.1"/>
</dbReference>
<keyword evidence="3" id="KW-0813">Transport</keyword>
<feature type="transmembrane region" description="Helical" evidence="9">
    <location>
        <begin position="296"/>
        <end position="316"/>
    </location>
</feature>
<dbReference type="EMBL" id="SHNN01000002">
    <property type="protein sequence ID" value="MCX2980970.1"/>
    <property type="molecule type" value="Genomic_DNA"/>
</dbReference>
<evidence type="ECO:0000256" key="4">
    <source>
        <dbReference type="ARBA" id="ARBA00022475"/>
    </source>
</evidence>
<dbReference type="PANTHER" id="PTHR46494">
    <property type="entry name" value="CORA FAMILY METAL ION TRANSPORTER (EUROFUNG)"/>
    <property type="match status" value="1"/>
</dbReference>
<evidence type="ECO:0000256" key="7">
    <source>
        <dbReference type="ARBA" id="ARBA00023136"/>
    </source>
</evidence>
<dbReference type="SUPFAM" id="SSF144083">
    <property type="entry name" value="Magnesium transport protein CorA, transmembrane region"/>
    <property type="match status" value="1"/>
</dbReference>
<dbReference type="Gene3D" id="3.30.460.20">
    <property type="entry name" value="CorA soluble domain-like"/>
    <property type="match status" value="1"/>
</dbReference>
<evidence type="ECO:0000256" key="3">
    <source>
        <dbReference type="ARBA" id="ARBA00022448"/>
    </source>
</evidence>